<reference evidence="3" key="1">
    <citation type="submission" date="2018-02" db="EMBL/GenBank/DDBJ databases">
        <authorList>
            <person name="Cohen D.B."/>
            <person name="Kent A.D."/>
        </authorList>
    </citation>
    <scope>NUCLEOTIDE SEQUENCE</scope>
</reference>
<feature type="region of interest" description="Disordered" evidence="1">
    <location>
        <begin position="43"/>
        <end position="66"/>
    </location>
</feature>
<dbReference type="EMBL" id="OIVN01006319">
    <property type="protein sequence ID" value="SPD30501.1"/>
    <property type="molecule type" value="Genomic_DNA"/>
</dbReference>
<evidence type="ECO:0000256" key="1">
    <source>
        <dbReference type="SAM" id="MobiDB-lite"/>
    </source>
</evidence>
<organism evidence="3">
    <name type="scientific">Fagus sylvatica</name>
    <name type="common">Beechnut</name>
    <dbReference type="NCBI Taxonomy" id="28930"/>
    <lineage>
        <taxon>Eukaryota</taxon>
        <taxon>Viridiplantae</taxon>
        <taxon>Streptophyta</taxon>
        <taxon>Embryophyta</taxon>
        <taxon>Tracheophyta</taxon>
        <taxon>Spermatophyta</taxon>
        <taxon>Magnoliopsida</taxon>
        <taxon>eudicotyledons</taxon>
        <taxon>Gunneridae</taxon>
        <taxon>Pentapetalae</taxon>
        <taxon>rosids</taxon>
        <taxon>fabids</taxon>
        <taxon>Fagales</taxon>
        <taxon>Fagaceae</taxon>
        <taxon>Fagus</taxon>
    </lineage>
</organism>
<evidence type="ECO:0000256" key="2">
    <source>
        <dbReference type="SAM" id="SignalP"/>
    </source>
</evidence>
<dbReference type="AlphaFoldDB" id="A0A2N9J2F5"/>
<protein>
    <recommendedName>
        <fullName evidence="4">Transmembrane protein</fullName>
    </recommendedName>
</protein>
<name>A0A2N9J2F5_FAGSY</name>
<gene>
    <name evidence="3" type="ORF">FSB_LOCUS58383</name>
</gene>
<feature type="signal peptide" evidence="2">
    <location>
        <begin position="1"/>
        <end position="27"/>
    </location>
</feature>
<evidence type="ECO:0000313" key="3">
    <source>
        <dbReference type="EMBL" id="SPD30501.1"/>
    </source>
</evidence>
<feature type="chain" id="PRO_5014601820" description="Transmembrane protein" evidence="2">
    <location>
        <begin position="28"/>
        <end position="66"/>
    </location>
</feature>
<proteinExistence type="predicted"/>
<accession>A0A2N9J2F5</accession>
<sequence length="66" mass="7371">MDAKTSMRIIIIPMLLFLFLSSAMVVAEPYNVVPRAKKNRSLQAITIDKPPVSPPGRTPHPPHRHS</sequence>
<keyword evidence="2" id="KW-0732">Signal</keyword>
<evidence type="ECO:0008006" key="4">
    <source>
        <dbReference type="Google" id="ProtNLM"/>
    </source>
</evidence>